<comment type="similarity">
    <text evidence="2 6">Belongs to the NDK family.</text>
</comment>
<dbReference type="InterPro" id="IPR036850">
    <property type="entry name" value="NDK-like_dom_sf"/>
</dbReference>
<dbReference type="Proteomes" id="UP000178873">
    <property type="component" value="Unassembled WGS sequence"/>
</dbReference>
<proteinExistence type="inferred from homology"/>
<keyword evidence="5" id="KW-0418">Kinase</keyword>
<evidence type="ECO:0000256" key="4">
    <source>
        <dbReference type="ARBA" id="ARBA00022679"/>
    </source>
</evidence>
<gene>
    <name evidence="8" type="ORF">A2664_01725</name>
</gene>
<evidence type="ECO:0000313" key="9">
    <source>
        <dbReference type="Proteomes" id="UP000178873"/>
    </source>
</evidence>
<dbReference type="CDD" id="cd04413">
    <property type="entry name" value="NDPk_I"/>
    <property type="match status" value="1"/>
</dbReference>
<keyword evidence="4" id="KW-0808">Transferase</keyword>
<dbReference type="PANTHER" id="PTHR11349">
    <property type="entry name" value="NUCLEOSIDE DIPHOSPHATE KINASE"/>
    <property type="match status" value="1"/>
</dbReference>
<evidence type="ECO:0000256" key="1">
    <source>
        <dbReference type="ARBA" id="ARBA00001946"/>
    </source>
</evidence>
<dbReference type="Pfam" id="PF00334">
    <property type="entry name" value="NDK"/>
    <property type="match status" value="2"/>
</dbReference>
<evidence type="ECO:0000313" key="8">
    <source>
        <dbReference type="EMBL" id="OHA18169.1"/>
    </source>
</evidence>
<dbReference type="SMART" id="SM00562">
    <property type="entry name" value="NDK"/>
    <property type="match status" value="1"/>
</dbReference>
<protein>
    <recommendedName>
        <fullName evidence="3">nucleoside-diphosphate kinase</fullName>
        <ecNumber evidence="3">2.7.4.6</ecNumber>
    </recommendedName>
</protein>
<dbReference type="STRING" id="1802301.A2664_01725"/>
<evidence type="ECO:0000256" key="2">
    <source>
        <dbReference type="ARBA" id="ARBA00008142"/>
    </source>
</evidence>
<name>A0A1G2M4Z6_9BACT</name>
<dbReference type="SUPFAM" id="SSF54919">
    <property type="entry name" value="Nucleoside diphosphate kinase, NDK"/>
    <property type="match status" value="1"/>
</dbReference>
<evidence type="ECO:0000259" key="7">
    <source>
        <dbReference type="SMART" id="SM00562"/>
    </source>
</evidence>
<reference evidence="8 9" key="1">
    <citation type="journal article" date="2016" name="Nat. Commun.">
        <title>Thousands of microbial genomes shed light on interconnected biogeochemical processes in an aquifer system.</title>
        <authorList>
            <person name="Anantharaman K."/>
            <person name="Brown C.T."/>
            <person name="Hug L.A."/>
            <person name="Sharon I."/>
            <person name="Castelle C.J."/>
            <person name="Probst A.J."/>
            <person name="Thomas B.C."/>
            <person name="Singh A."/>
            <person name="Wilkins M.J."/>
            <person name="Karaoz U."/>
            <person name="Brodie E.L."/>
            <person name="Williams K.H."/>
            <person name="Hubbard S.S."/>
            <person name="Banfield J.F."/>
        </authorList>
    </citation>
    <scope>NUCLEOTIDE SEQUENCE [LARGE SCALE GENOMIC DNA]</scope>
</reference>
<dbReference type="AlphaFoldDB" id="A0A1G2M4Z6"/>
<dbReference type="EMBL" id="MHRF01000007">
    <property type="protein sequence ID" value="OHA18169.1"/>
    <property type="molecule type" value="Genomic_DNA"/>
</dbReference>
<feature type="domain" description="Nucleoside diphosphate kinase-like" evidence="7">
    <location>
        <begin position="8"/>
        <end position="184"/>
    </location>
</feature>
<comment type="caution">
    <text evidence="8">The sequence shown here is derived from an EMBL/GenBank/DDBJ whole genome shotgun (WGS) entry which is preliminary data.</text>
</comment>
<dbReference type="InterPro" id="IPR034907">
    <property type="entry name" value="NDK-like_dom"/>
</dbReference>
<comment type="caution">
    <text evidence="6">Lacks conserved residue(s) required for the propagation of feature annotation.</text>
</comment>
<organism evidence="8 9">
    <name type="scientific">Candidatus Taylorbacteria bacterium RIFCSPHIGHO2_01_FULL_46_22b</name>
    <dbReference type="NCBI Taxonomy" id="1802301"/>
    <lineage>
        <taxon>Bacteria</taxon>
        <taxon>Candidatus Tayloriibacteriota</taxon>
    </lineage>
</organism>
<dbReference type="PROSITE" id="PS51374">
    <property type="entry name" value="NDPK_LIKE"/>
    <property type="match status" value="1"/>
</dbReference>
<dbReference type="EC" id="2.7.4.6" evidence="3"/>
<comment type="cofactor">
    <cofactor evidence="1">
        <name>Mg(2+)</name>
        <dbReference type="ChEBI" id="CHEBI:18420"/>
    </cofactor>
</comment>
<sequence>MTEKHPKFERTFVIIKPDGVQRSLVGEIIKRFEQVGLKLAAMKMLVPTPEQIEKHYTLDPEWRRVTGEKTIKGYLSKGLKPPSEDPLEITAKILANLKKYLASGPVVAMVLQGAHAVQIVRKLVGGTEPLTSDVGSIRGDFVLDSYQMSDPDNRAVRNLIHASGSPKEANDEISHWFSKVDLVDYKLVQDHILYDVNLDGLLE</sequence>
<dbReference type="GO" id="GO:0004550">
    <property type="term" value="F:nucleoside diphosphate kinase activity"/>
    <property type="evidence" value="ECO:0007669"/>
    <property type="project" value="UniProtKB-EC"/>
</dbReference>
<dbReference type="Gene3D" id="3.30.70.141">
    <property type="entry name" value="Nucleoside diphosphate kinase-like domain"/>
    <property type="match status" value="1"/>
</dbReference>
<evidence type="ECO:0000256" key="5">
    <source>
        <dbReference type="ARBA" id="ARBA00022777"/>
    </source>
</evidence>
<accession>A0A1G2M4Z6</accession>
<evidence type="ECO:0000256" key="6">
    <source>
        <dbReference type="PROSITE-ProRule" id="PRU00706"/>
    </source>
</evidence>
<evidence type="ECO:0000256" key="3">
    <source>
        <dbReference type="ARBA" id="ARBA00012966"/>
    </source>
</evidence>